<keyword evidence="1" id="KW-0175">Coiled coil</keyword>
<feature type="region of interest" description="Disordered" evidence="2">
    <location>
        <begin position="248"/>
        <end position="304"/>
    </location>
</feature>
<feature type="compositionally biased region" description="Basic and acidic residues" evidence="2">
    <location>
        <begin position="386"/>
        <end position="397"/>
    </location>
</feature>
<name>A0A5M8PBA9_9LECA</name>
<dbReference type="InterPro" id="IPR025122">
    <property type="entry name" value="DUF4048"/>
</dbReference>
<proteinExistence type="predicted"/>
<feature type="region of interest" description="Disordered" evidence="2">
    <location>
        <begin position="464"/>
        <end position="556"/>
    </location>
</feature>
<gene>
    <name evidence="4" type="ORF">FRX48_09706</name>
</gene>
<evidence type="ECO:0000259" key="3">
    <source>
        <dbReference type="Pfam" id="PF13257"/>
    </source>
</evidence>
<feature type="domain" description="DUF4048" evidence="3">
    <location>
        <begin position="234"/>
        <end position="455"/>
    </location>
</feature>
<feature type="coiled-coil region" evidence="1">
    <location>
        <begin position="139"/>
        <end position="166"/>
    </location>
</feature>
<dbReference type="OrthoDB" id="4097086at2759"/>
<dbReference type="Pfam" id="PF13257">
    <property type="entry name" value="DUF4048"/>
    <property type="match status" value="1"/>
</dbReference>
<comment type="caution">
    <text evidence="4">The sequence shown here is derived from an EMBL/GenBank/DDBJ whole genome shotgun (WGS) entry which is preliminary data.</text>
</comment>
<evidence type="ECO:0000313" key="4">
    <source>
        <dbReference type="EMBL" id="KAA6406541.1"/>
    </source>
</evidence>
<feature type="region of interest" description="Disordered" evidence="2">
    <location>
        <begin position="336"/>
        <end position="400"/>
    </location>
</feature>
<dbReference type="Proteomes" id="UP000324767">
    <property type="component" value="Unassembled WGS sequence"/>
</dbReference>
<evidence type="ECO:0000313" key="5">
    <source>
        <dbReference type="Proteomes" id="UP000324767"/>
    </source>
</evidence>
<dbReference type="EMBL" id="VXIT01000026">
    <property type="protein sequence ID" value="KAA6406541.1"/>
    <property type="molecule type" value="Genomic_DNA"/>
</dbReference>
<feature type="compositionally biased region" description="Polar residues" evidence="2">
    <location>
        <begin position="352"/>
        <end position="366"/>
    </location>
</feature>
<organism evidence="4 5">
    <name type="scientific">Lasallia pustulata</name>
    <dbReference type="NCBI Taxonomy" id="136370"/>
    <lineage>
        <taxon>Eukaryota</taxon>
        <taxon>Fungi</taxon>
        <taxon>Dikarya</taxon>
        <taxon>Ascomycota</taxon>
        <taxon>Pezizomycotina</taxon>
        <taxon>Lecanoromycetes</taxon>
        <taxon>OSLEUM clade</taxon>
        <taxon>Umbilicariomycetidae</taxon>
        <taxon>Umbilicariales</taxon>
        <taxon>Umbilicariaceae</taxon>
        <taxon>Lasallia</taxon>
    </lineage>
</organism>
<reference evidence="4 5" key="1">
    <citation type="submission" date="2019-09" db="EMBL/GenBank/DDBJ databases">
        <title>The hologenome of the rock-dwelling lichen Lasallia pustulata.</title>
        <authorList>
            <person name="Greshake Tzovaras B."/>
            <person name="Segers F."/>
            <person name="Bicker A."/>
            <person name="Dal Grande F."/>
            <person name="Otte J."/>
            <person name="Hankeln T."/>
            <person name="Schmitt I."/>
            <person name="Ebersberger I."/>
        </authorList>
    </citation>
    <scope>NUCLEOTIDE SEQUENCE [LARGE SCALE GENOMIC DNA]</scope>
    <source>
        <strain evidence="4">A1-1</strain>
    </source>
</reference>
<feature type="region of interest" description="Disordered" evidence="2">
    <location>
        <begin position="420"/>
        <end position="449"/>
    </location>
</feature>
<protein>
    <recommendedName>
        <fullName evidence="3">DUF4048 domain-containing protein</fullName>
    </recommendedName>
</protein>
<feature type="compositionally biased region" description="Polar residues" evidence="2">
    <location>
        <begin position="272"/>
        <end position="297"/>
    </location>
</feature>
<feature type="compositionally biased region" description="Basic and acidic residues" evidence="2">
    <location>
        <begin position="250"/>
        <end position="259"/>
    </location>
</feature>
<evidence type="ECO:0000256" key="2">
    <source>
        <dbReference type="SAM" id="MobiDB-lite"/>
    </source>
</evidence>
<accession>A0A5M8PBA9</accession>
<feature type="compositionally biased region" description="Low complexity" evidence="2">
    <location>
        <begin position="470"/>
        <end position="488"/>
    </location>
</feature>
<sequence length="556" mass="61353">MAQATIVVFALAYRLAGCHAPHNLTLISHKKFYYREPDNTMAFLNGTKLPPAVLTEHSAMSPPPRPFPSRARSTSHATAVRSLKRLSLSFPAQLEPEQGQKTHTISSSSSSTFLLPSTPSSYSERIAVPTDSNNFLTALATQERRVLEMKEELQKAEIDLDKLKKQWALHEGTRKRDEIRNIGRLEPLKGAFDRSALFESHTDVARKGKELERRKAMYAGTRQPQRKVFSGSRHTRALSILTPNTCTYERPSRAEKALQPDEISSIDPKLGRSSTVPASMGSTAASANGSARVSTSRGVGPPKDAILQTGKQIVGDFKEGLLTFIEDLRQATAGDEAVHGAVHRPEDRAPRSFTNRKTARKSTAQTDLRLRNIALPKPPNVAVDVPRAHPKDRRDGGESSLMELNRGYWELNGVKFMPTATCGSNLRDENKDDTSVDDEDGWENWDSPTARSISPYRWRDRTHASGEINSSSTVSSSPRTSMSSTNSTPRPVRSSPSKVNEIPWPALTKLSPRNLRKTASTLVSEWEKGLTPPASEGSRDLIDFRVSSPLEEQTAG</sequence>
<evidence type="ECO:0000256" key="1">
    <source>
        <dbReference type="SAM" id="Coils"/>
    </source>
</evidence>
<dbReference type="AlphaFoldDB" id="A0A5M8PBA9"/>
<feature type="region of interest" description="Disordered" evidence="2">
    <location>
        <begin position="92"/>
        <end position="112"/>
    </location>
</feature>